<dbReference type="Proteomes" id="UP000680866">
    <property type="component" value="Chromosome"/>
</dbReference>
<evidence type="ECO:0000313" key="2">
    <source>
        <dbReference type="Proteomes" id="UP000680866"/>
    </source>
</evidence>
<proteinExistence type="predicted"/>
<accession>A0A810NE52</accession>
<keyword evidence="2" id="KW-1185">Reference proteome</keyword>
<sequence>MAEADAARRLLRRLVAELRRRGHASPEAVAALALLASRLGQQALAASLTELAVRGGQVPDFRVGWLRHRLVGECLPPGPGHAETLARTRAEAVEVLDASYRCYVETGDVDLINGAGGVGMTLWDLADEPARARMAQPITRIARSIMEQDSPGLYHGRSGGILLLRMLDRRYGQDRLMTAAVDALVLHLEQLTPAVLDGGWLGIGGVTMCYGQPGMLTALGPEVDPVVLAGFVDAAVTGPALDRLDELLGDVGADVTLCHGLAGLSLVTKLAPGWRELVGPDRRTRLAARLARHLDQTGDQVVAAIFDTPFLLSVLEGTLGMALALAETETTSRPWWGVCVSLGDGSAAVAGGRAMENSR</sequence>
<dbReference type="EMBL" id="AP023359">
    <property type="protein sequence ID" value="BCJ69565.1"/>
    <property type="molecule type" value="Genomic_DNA"/>
</dbReference>
<dbReference type="AlphaFoldDB" id="A0A810NE52"/>
<dbReference type="Gene3D" id="1.50.10.20">
    <property type="match status" value="1"/>
</dbReference>
<reference evidence="1" key="1">
    <citation type="submission" date="2020-08" db="EMBL/GenBank/DDBJ databases">
        <title>Whole genome shotgun sequence of Polymorphospora rubra NBRC 101157.</title>
        <authorList>
            <person name="Komaki H."/>
            <person name="Tamura T."/>
        </authorList>
    </citation>
    <scope>NUCLEOTIDE SEQUENCE</scope>
    <source>
        <strain evidence="1">NBRC 101157</strain>
    </source>
</reference>
<dbReference type="SUPFAM" id="SSF158745">
    <property type="entry name" value="LanC-like"/>
    <property type="match status" value="1"/>
</dbReference>
<protein>
    <submittedName>
        <fullName evidence="1">Uncharacterized protein</fullName>
    </submittedName>
</protein>
<name>A0A810NE52_9ACTN</name>
<gene>
    <name evidence="1" type="ORF">Prubr_65860</name>
</gene>
<dbReference type="KEGG" id="pry:Prubr_65860"/>
<organism evidence="1 2">
    <name type="scientific">Polymorphospora rubra</name>
    <dbReference type="NCBI Taxonomy" id="338584"/>
    <lineage>
        <taxon>Bacteria</taxon>
        <taxon>Bacillati</taxon>
        <taxon>Actinomycetota</taxon>
        <taxon>Actinomycetes</taxon>
        <taxon>Micromonosporales</taxon>
        <taxon>Micromonosporaceae</taxon>
        <taxon>Polymorphospora</taxon>
    </lineage>
</organism>
<evidence type="ECO:0000313" key="1">
    <source>
        <dbReference type="EMBL" id="BCJ69565.1"/>
    </source>
</evidence>
<dbReference type="RefSeq" id="WP_212818939.1">
    <property type="nucleotide sequence ID" value="NZ_AP023359.1"/>
</dbReference>